<accession>A0A918WMB1</accession>
<dbReference type="EMBL" id="BMXI01000012">
    <property type="protein sequence ID" value="GHC59327.1"/>
    <property type="molecule type" value="Genomic_DNA"/>
</dbReference>
<keyword evidence="3 8" id="KW-0699">rRNA-binding</keyword>
<protein>
    <recommendedName>
        <fullName evidence="7 8">Small ribosomal subunit protein bS20</fullName>
    </recommendedName>
</protein>
<keyword evidence="4 8" id="KW-0694">RNA-binding</keyword>
<dbReference type="InterPro" id="IPR036510">
    <property type="entry name" value="Ribosomal_bS20_sf"/>
</dbReference>
<evidence type="ECO:0000256" key="4">
    <source>
        <dbReference type="ARBA" id="ARBA00022884"/>
    </source>
</evidence>
<keyword evidence="6 8" id="KW-0687">Ribonucleoprotein</keyword>
<proteinExistence type="inferred from homology"/>
<dbReference type="Pfam" id="PF01649">
    <property type="entry name" value="Ribosomal_S20p"/>
    <property type="match status" value="1"/>
</dbReference>
<organism evidence="9 10">
    <name type="scientific">Roseibacillus persicicus</name>
    <dbReference type="NCBI Taxonomy" id="454148"/>
    <lineage>
        <taxon>Bacteria</taxon>
        <taxon>Pseudomonadati</taxon>
        <taxon>Verrucomicrobiota</taxon>
        <taxon>Verrucomicrobiia</taxon>
        <taxon>Verrucomicrobiales</taxon>
        <taxon>Verrucomicrobiaceae</taxon>
        <taxon>Roseibacillus</taxon>
    </lineage>
</organism>
<keyword evidence="10" id="KW-1185">Reference proteome</keyword>
<sequence>MANNPSALKRVRQIETRTTNNRVLKTKVKNLRKGIDTATEAGDEKAISEALAKYSSAVDRAAKKSVFHKNKAANLKSKAAAAVKAASSK</sequence>
<dbReference type="GO" id="GO:0070181">
    <property type="term" value="F:small ribosomal subunit rRNA binding"/>
    <property type="evidence" value="ECO:0007669"/>
    <property type="project" value="TreeGrafter"/>
</dbReference>
<dbReference type="PANTHER" id="PTHR33398">
    <property type="entry name" value="30S RIBOSOMAL PROTEIN S20"/>
    <property type="match status" value="1"/>
</dbReference>
<comment type="caution">
    <text evidence="9">The sequence shown here is derived from an EMBL/GenBank/DDBJ whole genome shotgun (WGS) entry which is preliminary data.</text>
</comment>
<dbReference type="GO" id="GO:0015935">
    <property type="term" value="C:small ribosomal subunit"/>
    <property type="evidence" value="ECO:0007669"/>
    <property type="project" value="TreeGrafter"/>
</dbReference>
<dbReference type="NCBIfam" id="TIGR00029">
    <property type="entry name" value="S20"/>
    <property type="match status" value="1"/>
</dbReference>
<evidence type="ECO:0000256" key="5">
    <source>
        <dbReference type="ARBA" id="ARBA00022980"/>
    </source>
</evidence>
<comment type="function">
    <text evidence="1 8">Binds directly to 16S ribosomal RNA.</text>
</comment>
<name>A0A918WMB1_9BACT</name>
<gene>
    <name evidence="8" type="primary">rpsT</name>
    <name evidence="9" type="ORF">GCM10007100_28080</name>
</gene>
<evidence type="ECO:0000256" key="7">
    <source>
        <dbReference type="ARBA" id="ARBA00035136"/>
    </source>
</evidence>
<evidence type="ECO:0000256" key="6">
    <source>
        <dbReference type="ARBA" id="ARBA00023274"/>
    </source>
</evidence>
<comment type="similarity">
    <text evidence="2 8">Belongs to the bacterial ribosomal protein bS20 family.</text>
</comment>
<dbReference type="GO" id="GO:0003735">
    <property type="term" value="F:structural constituent of ribosome"/>
    <property type="evidence" value="ECO:0007669"/>
    <property type="project" value="InterPro"/>
</dbReference>
<dbReference type="PANTHER" id="PTHR33398:SF1">
    <property type="entry name" value="SMALL RIBOSOMAL SUBUNIT PROTEIN BS20C"/>
    <property type="match status" value="1"/>
</dbReference>
<reference evidence="9" key="1">
    <citation type="journal article" date="2014" name="Int. J. Syst. Evol. Microbiol.">
        <title>Complete genome sequence of Corynebacterium casei LMG S-19264T (=DSM 44701T), isolated from a smear-ripened cheese.</title>
        <authorList>
            <consortium name="US DOE Joint Genome Institute (JGI-PGF)"/>
            <person name="Walter F."/>
            <person name="Albersmeier A."/>
            <person name="Kalinowski J."/>
            <person name="Ruckert C."/>
        </authorList>
    </citation>
    <scope>NUCLEOTIDE SEQUENCE</scope>
    <source>
        <strain evidence="9">KCTC 12988</strain>
    </source>
</reference>
<evidence type="ECO:0000313" key="10">
    <source>
        <dbReference type="Proteomes" id="UP000644507"/>
    </source>
</evidence>
<evidence type="ECO:0000313" key="9">
    <source>
        <dbReference type="EMBL" id="GHC59327.1"/>
    </source>
</evidence>
<evidence type="ECO:0000256" key="3">
    <source>
        <dbReference type="ARBA" id="ARBA00022730"/>
    </source>
</evidence>
<reference evidence="9" key="2">
    <citation type="submission" date="2020-09" db="EMBL/GenBank/DDBJ databases">
        <authorList>
            <person name="Sun Q."/>
            <person name="Kim S."/>
        </authorList>
    </citation>
    <scope>NUCLEOTIDE SEQUENCE</scope>
    <source>
        <strain evidence="9">KCTC 12988</strain>
    </source>
</reference>
<dbReference type="RefSeq" id="WP_189571001.1">
    <property type="nucleotide sequence ID" value="NZ_BMXI01000012.1"/>
</dbReference>
<evidence type="ECO:0000256" key="8">
    <source>
        <dbReference type="HAMAP-Rule" id="MF_00500"/>
    </source>
</evidence>
<dbReference type="Proteomes" id="UP000644507">
    <property type="component" value="Unassembled WGS sequence"/>
</dbReference>
<dbReference type="InterPro" id="IPR002583">
    <property type="entry name" value="Ribosomal_bS20"/>
</dbReference>
<dbReference type="AlphaFoldDB" id="A0A918WMB1"/>
<evidence type="ECO:0000256" key="1">
    <source>
        <dbReference type="ARBA" id="ARBA00003134"/>
    </source>
</evidence>
<dbReference type="HAMAP" id="MF_00500">
    <property type="entry name" value="Ribosomal_bS20"/>
    <property type="match status" value="1"/>
</dbReference>
<dbReference type="SUPFAM" id="SSF46992">
    <property type="entry name" value="Ribosomal protein S20"/>
    <property type="match status" value="1"/>
</dbReference>
<evidence type="ECO:0000256" key="2">
    <source>
        <dbReference type="ARBA" id="ARBA00007634"/>
    </source>
</evidence>
<dbReference type="Gene3D" id="1.20.58.110">
    <property type="entry name" value="Ribosomal protein S20"/>
    <property type="match status" value="1"/>
</dbReference>
<keyword evidence="5 8" id="KW-0689">Ribosomal protein</keyword>
<dbReference type="GO" id="GO:0006412">
    <property type="term" value="P:translation"/>
    <property type="evidence" value="ECO:0007669"/>
    <property type="project" value="UniProtKB-UniRule"/>
</dbReference>